<dbReference type="Proteomes" id="UP001277471">
    <property type="component" value="Unassembled WGS sequence"/>
</dbReference>
<protein>
    <submittedName>
        <fullName evidence="1">Uncharacterized protein</fullName>
    </submittedName>
</protein>
<evidence type="ECO:0000313" key="2">
    <source>
        <dbReference type="Proteomes" id="UP001277471"/>
    </source>
</evidence>
<accession>A0ABU4P2P6</accession>
<evidence type="ECO:0000313" key="1">
    <source>
        <dbReference type="EMBL" id="MDX5951529.1"/>
    </source>
</evidence>
<sequence>MSKWEGRTRDPIRLNGMAGDHSYDDGRLCFVPPIGTTIIPY</sequence>
<keyword evidence="2" id="KW-1185">Reference proteome</keyword>
<gene>
    <name evidence="1" type="ORF">SIM66_10035</name>
</gene>
<name>A0ABU4P2P6_AZOBR</name>
<dbReference type="GeneID" id="79396068"/>
<organism evidence="1 2">
    <name type="scientific">Azospirillum brasilense</name>
    <dbReference type="NCBI Taxonomy" id="192"/>
    <lineage>
        <taxon>Bacteria</taxon>
        <taxon>Pseudomonadati</taxon>
        <taxon>Pseudomonadota</taxon>
        <taxon>Alphaproteobacteria</taxon>
        <taxon>Rhodospirillales</taxon>
        <taxon>Azospirillaceae</taxon>
        <taxon>Azospirillum</taxon>
    </lineage>
</organism>
<reference evidence="1 2" key="1">
    <citation type="submission" date="2023-11" db="EMBL/GenBank/DDBJ databases">
        <title>MicrobeMod: A computational toolkit for identifying prokaryotic methylation and restriction-modification with nanopore sequencing.</title>
        <authorList>
            <person name="Crits-Christoph A."/>
            <person name="Kang S.C."/>
            <person name="Lee H."/>
            <person name="Ostrov N."/>
        </authorList>
    </citation>
    <scope>NUCLEOTIDE SEQUENCE [LARGE SCALE GENOMIC DNA]</scope>
    <source>
        <strain evidence="1 2">ATCC 29145</strain>
    </source>
</reference>
<proteinExistence type="predicted"/>
<dbReference type="RefSeq" id="WP_257722159.1">
    <property type="nucleotide sequence ID" value="NZ_CP012915.1"/>
</dbReference>
<comment type="caution">
    <text evidence="1">The sequence shown here is derived from an EMBL/GenBank/DDBJ whole genome shotgun (WGS) entry which is preliminary data.</text>
</comment>
<dbReference type="EMBL" id="JAWXYC010000003">
    <property type="protein sequence ID" value="MDX5951529.1"/>
    <property type="molecule type" value="Genomic_DNA"/>
</dbReference>